<reference evidence="2 3" key="1">
    <citation type="journal article" date="2017" name="Curr. Biol.">
        <title>Genome architecture and evolution of a unichromosomal asexual nematode.</title>
        <authorList>
            <person name="Fradin H."/>
            <person name="Zegar C."/>
            <person name="Gutwein M."/>
            <person name="Lucas J."/>
            <person name="Kovtun M."/>
            <person name="Corcoran D."/>
            <person name="Baugh L.R."/>
            <person name="Kiontke K."/>
            <person name="Gunsalus K."/>
            <person name="Fitch D.H."/>
            <person name="Piano F."/>
        </authorList>
    </citation>
    <scope>NUCLEOTIDE SEQUENCE [LARGE SCALE GENOMIC DNA]</scope>
    <source>
        <strain evidence="2">PF1309</strain>
    </source>
</reference>
<gene>
    <name evidence="2" type="ORF">WR25_17526</name>
</gene>
<feature type="region of interest" description="Disordered" evidence="1">
    <location>
        <begin position="60"/>
        <end position="108"/>
    </location>
</feature>
<comment type="caution">
    <text evidence="2">The sequence shown here is derived from an EMBL/GenBank/DDBJ whole genome shotgun (WGS) entry which is preliminary data.</text>
</comment>
<proteinExistence type="predicted"/>
<protein>
    <submittedName>
        <fullName evidence="2">Uncharacterized protein</fullName>
    </submittedName>
</protein>
<feature type="compositionally biased region" description="Basic and acidic residues" evidence="1">
    <location>
        <begin position="81"/>
        <end position="95"/>
    </location>
</feature>
<keyword evidence="3" id="KW-1185">Reference proteome</keyword>
<organism evidence="2 3">
    <name type="scientific">Diploscapter pachys</name>
    <dbReference type="NCBI Taxonomy" id="2018661"/>
    <lineage>
        <taxon>Eukaryota</taxon>
        <taxon>Metazoa</taxon>
        <taxon>Ecdysozoa</taxon>
        <taxon>Nematoda</taxon>
        <taxon>Chromadorea</taxon>
        <taxon>Rhabditida</taxon>
        <taxon>Rhabditina</taxon>
        <taxon>Rhabditomorpha</taxon>
        <taxon>Rhabditoidea</taxon>
        <taxon>Rhabditidae</taxon>
        <taxon>Diploscapter</taxon>
    </lineage>
</organism>
<dbReference type="AlphaFoldDB" id="A0A2A2K757"/>
<evidence type="ECO:0000256" key="1">
    <source>
        <dbReference type="SAM" id="MobiDB-lite"/>
    </source>
</evidence>
<dbReference type="Proteomes" id="UP000218231">
    <property type="component" value="Unassembled WGS sequence"/>
</dbReference>
<dbReference type="EMBL" id="LIAE01009434">
    <property type="protein sequence ID" value="PAV69774.1"/>
    <property type="molecule type" value="Genomic_DNA"/>
</dbReference>
<evidence type="ECO:0000313" key="2">
    <source>
        <dbReference type="EMBL" id="PAV69774.1"/>
    </source>
</evidence>
<name>A0A2A2K757_9BILA</name>
<evidence type="ECO:0000313" key="3">
    <source>
        <dbReference type="Proteomes" id="UP000218231"/>
    </source>
</evidence>
<accession>A0A2A2K757</accession>
<sequence>MREAERAIDEGFGAVARDQSCLAIALDRHRPGDGRGAIAADETEHRAAAAAVERDAAFGEQVDRQSGGLPVEAQRRFRTAPGERSREPRRERDATRCAQRIDAMVPAG</sequence>